<dbReference type="EMBL" id="LBSX01000024">
    <property type="protein sequence ID" value="KKQ26772.1"/>
    <property type="molecule type" value="Genomic_DNA"/>
</dbReference>
<evidence type="ECO:0000313" key="3">
    <source>
        <dbReference type="Proteomes" id="UP000034849"/>
    </source>
</evidence>
<dbReference type="PANTHER" id="PTHR36836:SF1">
    <property type="entry name" value="COLANIC ACID BIOSYNTHESIS PROTEIN WCAK"/>
    <property type="match status" value="1"/>
</dbReference>
<dbReference type="PANTHER" id="PTHR36836">
    <property type="entry name" value="COLANIC ACID BIOSYNTHESIS PROTEIN WCAK"/>
    <property type="match status" value="1"/>
</dbReference>
<dbReference type="InterPro" id="IPR007345">
    <property type="entry name" value="Polysacch_pyruvyl_Trfase"/>
</dbReference>
<feature type="domain" description="Polysaccharide pyruvyl transferase" evidence="1">
    <location>
        <begin position="23"/>
        <end position="369"/>
    </location>
</feature>
<dbReference type="STRING" id="1619046.US42_C0024G0006"/>
<dbReference type="PATRIC" id="fig|1619046.3.peg.1043"/>
<organism evidence="2 3">
    <name type="scientific">Candidatus Magasanikbacteria bacterium GW2011_GWC2_37_14</name>
    <dbReference type="NCBI Taxonomy" id="1619046"/>
    <lineage>
        <taxon>Bacteria</taxon>
        <taxon>Candidatus Magasanikiibacteriota</taxon>
    </lineage>
</organism>
<evidence type="ECO:0000313" key="2">
    <source>
        <dbReference type="EMBL" id="KKQ26772.1"/>
    </source>
</evidence>
<comment type="caution">
    <text evidence="2">The sequence shown here is derived from an EMBL/GenBank/DDBJ whole genome shotgun (WGS) entry which is preliminary data.</text>
</comment>
<gene>
    <name evidence="2" type="ORF">US42_C0024G0006</name>
</gene>
<proteinExistence type="predicted"/>
<reference evidence="2 3" key="1">
    <citation type="journal article" date="2015" name="Nature">
        <title>rRNA introns, odd ribosomes, and small enigmatic genomes across a large radiation of phyla.</title>
        <authorList>
            <person name="Brown C.T."/>
            <person name="Hug L.A."/>
            <person name="Thomas B.C."/>
            <person name="Sharon I."/>
            <person name="Castelle C.J."/>
            <person name="Singh A."/>
            <person name="Wilkins M.J."/>
            <person name="Williams K.H."/>
            <person name="Banfield J.F."/>
        </authorList>
    </citation>
    <scope>NUCLEOTIDE SEQUENCE [LARGE SCALE GENOMIC DNA]</scope>
</reference>
<evidence type="ECO:0000259" key="1">
    <source>
        <dbReference type="Pfam" id="PF04230"/>
    </source>
</evidence>
<protein>
    <recommendedName>
        <fullName evidence="1">Polysaccharide pyruvyl transferase domain-containing protein</fullName>
    </recommendedName>
</protein>
<sequence>MEGAKEIMNVCILGITFDTGNMGVSALAEGIVQSILKCNPNSDITFLNYGINNGEIDFDYNDKQIRITKANMRFSKKIYLNNNIARLMLLALLVRLIPIKKYKERLVNRNYYLSVINKADIVASIAGGDSFSDIYGVGRFYYVTLPQILCIILGKDIVQLPQTYGPFNKTITKIITKFILKNSCAIYSRDYQGVQQIKELLNNKNIESKVMFSYDVGFIVEPKHPNKIDIDNLSTMKEEKELVGLNVSGLLYMGGYSRQNMFKFIIDYKELIKILIETIIDKWKANVILVPHVFGEANLNLESDEAICGQIYESYKGIYDKKIFYPKGKYNHREIKYIIGKCDFFLGSRMHACIAAISQNIPTVPIAYSKKFIGVMETVGMNPYIADPRVMKIDKILQVVETAWKKKEEIRGKLEIIIPQVKEEVCKLFAKKTSEPNFIQNITRN</sequence>
<accession>A0A0G0G9X6</accession>
<name>A0A0G0G9X6_9BACT</name>
<dbReference type="Pfam" id="PF04230">
    <property type="entry name" value="PS_pyruv_trans"/>
    <property type="match status" value="1"/>
</dbReference>
<dbReference type="AlphaFoldDB" id="A0A0G0G9X6"/>
<dbReference type="Proteomes" id="UP000034849">
    <property type="component" value="Unassembled WGS sequence"/>
</dbReference>